<name>A0A0R1XE12_9LACO</name>
<dbReference type="EMBL" id="AZFW01000032">
    <property type="protein sequence ID" value="KRM28312.1"/>
    <property type="molecule type" value="Genomic_DNA"/>
</dbReference>
<dbReference type="eggNOG" id="ENOG5030AS2">
    <property type="taxonomic scope" value="Bacteria"/>
</dbReference>
<sequence length="81" mass="9359">MDEIMAHRQDLQEISTILDQSLQNEAPVKIKTIDHRTLGGIVTGFENGTVKPYFERRTVFLNTRKGMKRIKQYAIQQVLAQ</sequence>
<organism evidence="1 2">
    <name type="scientific">Schleiferilactobacillus harbinensis DSM 16991</name>
    <dbReference type="NCBI Taxonomy" id="1122147"/>
    <lineage>
        <taxon>Bacteria</taxon>
        <taxon>Bacillati</taxon>
        <taxon>Bacillota</taxon>
        <taxon>Bacilli</taxon>
        <taxon>Lactobacillales</taxon>
        <taxon>Lactobacillaceae</taxon>
        <taxon>Schleiferilactobacillus</taxon>
    </lineage>
</organism>
<dbReference type="AlphaFoldDB" id="A0A0R1XE12"/>
<dbReference type="Proteomes" id="UP000050949">
    <property type="component" value="Unassembled WGS sequence"/>
</dbReference>
<comment type="caution">
    <text evidence="1">The sequence shown here is derived from an EMBL/GenBank/DDBJ whole genome shotgun (WGS) entry which is preliminary data.</text>
</comment>
<protein>
    <submittedName>
        <fullName evidence="1">Uncharacterized protein</fullName>
    </submittedName>
</protein>
<evidence type="ECO:0000313" key="2">
    <source>
        <dbReference type="Proteomes" id="UP000050949"/>
    </source>
</evidence>
<evidence type="ECO:0000313" key="1">
    <source>
        <dbReference type="EMBL" id="KRM28312.1"/>
    </source>
</evidence>
<accession>A0A0R1XE12</accession>
<dbReference type="PATRIC" id="fig|1122147.4.peg.1843"/>
<proteinExistence type="predicted"/>
<gene>
    <name evidence="1" type="ORF">FC91_GL001775</name>
</gene>
<reference evidence="1 2" key="1">
    <citation type="journal article" date="2015" name="Genome Announc.">
        <title>Expanding the biotechnology potential of lactobacilli through comparative genomics of 213 strains and associated genera.</title>
        <authorList>
            <person name="Sun Z."/>
            <person name="Harris H.M."/>
            <person name="McCann A."/>
            <person name="Guo C."/>
            <person name="Argimon S."/>
            <person name="Zhang W."/>
            <person name="Yang X."/>
            <person name="Jeffery I.B."/>
            <person name="Cooney J.C."/>
            <person name="Kagawa T.F."/>
            <person name="Liu W."/>
            <person name="Song Y."/>
            <person name="Salvetti E."/>
            <person name="Wrobel A."/>
            <person name="Rasinkangas P."/>
            <person name="Parkhill J."/>
            <person name="Rea M.C."/>
            <person name="O'Sullivan O."/>
            <person name="Ritari J."/>
            <person name="Douillard F.P."/>
            <person name="Paul Ross R."/>
            <person name="Yang R."/>
            <person name="Briner A.E."/>
            <person name="Felis G.E."/>
            <person name="de Vos W.M."/>
            <person name="Barrangou R."/>
            <person name="Klaenhammer T.R."/>
            <person name="Caufield P.W."/>
            <person name="Cui Y."/>
            <person name="Zhang H."/>
            <person name="O'Toole P.W."/>
        </authorList>
    </citation>
    <scope>NUCLEOTIDE SEQUENCE [LARGE SCALE GENOMIC DNA]</scope>
    <source>
        <strain evidence="1 2">DSM 16991</strain>
    </source>
</reference>